<dbReference type="GO" id="GO:0000155">
    <property type="term" value="F:phosphorelay sensor kinase activity"/>
    <property type="evidence" value="ECO:0007669"/>
    <property type="project" value="InterPro"/>
</dbReference>
<dbReference type="Pfam" id="PF08448">
    <property type="entry name" value="PAS_4"/>
    <property type="match status" value="1"/>
</dbReference>
<dbReference type="Gene3D" id="3.30.565.10">
    <property type="entry name" value="Histidine kinase-like ATPase, C-terminal domain"/>
    <property type="match status" value="1"/>
</dbReference>
<sequence>MVNLDFQLVYANKTYLSFMKEATGSEKKLNESAFVDAFGERDIETWKAYYSRAFKGEYFEVEEHFYNEKTNEIQYSQVTFEPLRGDDHKIFAVACQSRDITRIVKHRSEADQMIDYSLDVFCTINEEGNFVYVSAAAIDHWGYLPEELIGTPYVDLILEADVPKTSETAAAILSGLDVKSFVNRYKKKNGGIAYNLWSVKWDNTSKLMYCVVRDAKEIIEQEEKIQQSELRFKALVQEGSDLIGILDGVGNYIYVSDTSTSILGISPAEFVGRNAFEFIHPDDLERTLANLEKVSTENRVLIDPYRFKNHKNEWRWLETVLTNMLDNPAVNGIVANSRDITNKIEEEHKLKLLESVITNTTDAVLITEAEPFDEPGPRIIYVNEAFTKMTGYEAEEVIGKSPRILQGPNSNKEELTKLGRSLRQWKPYEITTTNYKKTGEEFWINFTVIPVANEKGWYTHWIAIERDVTQQKNNELEKELLNKISDAFHQSNDLKACLTNLCEHIAKFGHFDFAEMWLPAIDAKTINRVTNYVEDKAGSVFYNTAKNLDSFVLGEAMPGNVWKNKKTEIWGDDDKEWRLFKRKVAAKKAGIQALMGVPLKHKGEVIGVLLVGTEKTKSALALHLELFQKLESTIGSELSRKKTEIELAQIFNFTPDMICMAGFDGYIKRMNPAGLELLGYSLEEIRSRPITSFIYEEDKSRTSKIQASLYAGGNLGSFENRYVAKDGKIVWLSWTATSAPEHGIIYAVAKDITEEKKLRELNRQVGSLAKIGSWEMDLVNQTVFWSDEVHQLHETDPKSYVPNLETAIHFYREDFRELVRLKIEKCIAHKEPFDFEAVLVTSKNKELWVRSNGKAEFVDGVCTRIYGSFQDISDRKESEDRLISLAENLPGVVYQYIIHPDGTDSMQHISGLVEQLWGHTASEVMENIDLLWDQIKLGGYYEEVKASVLKSIQTKSRWTSRFKVVLPTGELKTHLGNGGIPIFLADGRIVFNVIVLDITKEDKNEELLQQTTKMARIGSWEMDLINQNGDSMYWSPMLFEIVEVDDSYNPTLTGGIEFHIGESKERIQKALDLLITDGTEFDEEILLLTAKGHERWSRVIGKSERINNTCIKIYGSYQDIHLQKSLTLRIREILGSISDAFYAVDKDWKFTYFNKEAERIFQRNEKNLIGKNIWEIFPRIVGTKLEEEFNSVAQDLKPTTFEYPSHSDEKWYEVSAYPSVGGLSVYFKDITLRKEADIHLLQANERFQKVTEATNDAIWDWDIAEHRFYRSKAIERFFGKKTSRLFTEEDFWIDKFHPEDLASTQKSLQKALSDQGCTRWESEYRVFNEHGKTLYVIDRGVIIRNEDGKAIRVVGAMTDISEQKQMQLELNELNESLQQYTNELERSNEELEQFAFIASHDLQEPLRMISSFMDLLQRKYEDQLDEKAVQYIHFATDGAKRMKQIILDLLDYSRATRPTEGREEVDINEVLSEFKQLRRKLISEKSATIKASNLPTLNTYKAAITQILHCLIDNALKYSREGIQPIVEIYAVENEMEWEFSVKDNGIGIDPQFYDKIFIIFQRLHNKDQYAGTGIGLSIAKRHVEFLGGRIWLDSAPDNGSVFYFTLPKIK</sequence>
<keyword evidence="6" id="KW-0175">Coiled coil</keyword>
<dbReference type="InterPro" id="IPR036890">
    <property type="entry name" value="HATPase_C_sf"/>
</dbReference>
<dbReference type="PROSITE" id="PS50109">
    <property type="entry name" value="HIS_KIN"/>
    <property type="match status" value="1"/>
</dbReference>
<keyword evidence="5" id="KW-0418">Kinase</keyword>
<evidence type="ECO:0000256" key="3">
    <source>
        <dbReference type="ARBA" id="ARBA00022553"/>
    </source>
</evidence>
<dbReference type="InterPro" id="IPR003661">
    <property type="entry name" value="HisK_dim/P_dom"/>
</dbReference>
<dbReference type="InterPro" id="IPR013656">
    <property type="entry name" value="PAS_4"/>
</dbReference>
<dbReference type="Pfam" id="PF00989">
    <property type="entry name" value="PAS"/>
    <property type="match status" value="1"/>
</dbReference>
<reference evidence="10 11" key="1">
    <citation type="submission" date="2020-02" db="EMBL/GenBank/DDBJ databases">
        <title>Out from the shadows clarifying the taxonomy of the family Cryomorphaceae and related taxa by utilizing the GTDB taxonomic framework.</title>
        <authorList>
            <person name="Bowman J.P."/>
        </authorList>
    </citation>
    <scope>NUCLEOTIDE SEQUENCE [LARGE SCALE GENOMIC DNA]</scope>
    <source>
        <strain evidence="10 11">QSSC 1-22</strain>
    </source>
</reference>
<dbReference type="PANTHER" id="PTHR43304:SF1">
    <property type="entry name" value="PAC DOMAIN-CONTAINING PROTEIN"/>
    <property type="match status" value="1"/>
</dbReference>
<gene>
    <name evidence="10" type="ORF">G3O08_01360</name>
</gene>
<feature type="coiled-coil region" evidence="6">
    <location>
        <begin position="1363"/>
        <end position="1397"/>
    </location>
</feature>
<feature type="domain" description="PAS" evidence="8">
    <location>
        <begin position="106"/>
        <end position="176"/>
    </location>
</feature>
<keyword evidence="3" id="KW-0597">Phosphoprotein</keyword>
<dbReference type="InterPro" id="IPR003594">
    <property type="entry name" value="HATPase_dom"/>
</dbReference>
<dbReference type="SMART" id="SM00387">
    <property type="entry name" value="HATPase_c"/>
    <property type="match status" value="1"/>
</dbReference>
<dbReference type="SMART" id="SM00388">
    <property type="entry name" value="HisKA"/>
    <property type="match status" value="1"/>
</dbReference>
<dbReference type="EMBL" id="JAAGVY010000002">
    <property type="protein sequence ID" value="NEN22149.1"/>
    <property type="molecule type" value="Genomic_DNA"/>
</dbReference>
<dbReference type="InterPro" id="IPR001610">
    <property type="entry name" value="PAC"/>
</dbReference>
<evidence type="ECO:0000259" key="9">
    <source>
        <dbReference type="PROSITE" id="PS50113"/>
    </source>
</evidence>
<evidence type="ECO:0000256" key="1">
    <source>
        <dbReference type="ARBA" id="ARBA00000085"/>
    </source>
</evidence>
<organism evidence="10 11">
    <name type="scientific">Cryomorpha ignava</name>
    <dbReference type="NCBI Taxonomy" id="101383"/>
    <lineage>
        <taxon>Bacteria</taxon>
        <taxon>Pseudomonadati</taxon>
        <taxon>Bacteroidota</taxon>
        <taxon>Flavobacteriia</taxon>
        <taxon>Flavobacteriales</taxon>
        <taxon>Cryomorphaceae</taxon>
        <taxon>Cryomorpha</taxon>
    </lineage>
</organism>
<feature type="domain" description="PAS" evidence="8">
    <location>
        <begin position="1126"/>
        <end position="1177"/>
    </location>
</feature>
<dbReference type="InterPro" id="IPR013767">
    <property type="entry name" value="PAS_fold"/>
</dbReference>
<dbReference type="Pfam" id="PF02518">
    <property type="entry name" value="HATPase_c"/>
    <property type="match status" value="1"/>
</dbReference>
<feature type="domain" description="Histidine kinase" evidence="7">
    <location>
        <begin position="1397"/>
        <end position="1611"/>
    </location>
</feature>
<evidence type="ECO:0000256" key="4">
    <source>
        <dbReference type="ARBA" id="ARBA00022679"/>
    </source>
</evidence>
<dbReference type="EC" id="2.7.13.3" evidence="2"/>
<dbReference type="InterPro" id="IPR003018">
    <property type="entry name" value="GAF"/>
</dbReference>
<dbReference type="PROSITE" id="PS50112">
    <property type="entry name" value="PAS"/>
    <property type="match status" value="6"/>
</dbReference>
<dbReference type="PANTHER" id="PTHR43304">
    <property type="entry name" value="PHYTOCHROME-LIKE PROTEIN CPH1"/>
    <property type="match status" value="1"/>
</dbReference>
<dbReference type="Gene3D" id="1.10.287.130">
    <property type="match status" value="1"/>
</dbReference>
<dbReference type="Pfam" id="PF00512">
    <property type="entry name" value="HisKA"/>
    <property type="match status" value="1"/>
</dbReference>
<dbReference type="PROSITE" id="PS50113">
    <property type="entry name" value="PAC"/>
    <property type="match status" value="2"/>
</dbReference>
<keyword evidence="4" id="KW-0808">Transferase</keyword>
<dbReference type="Pfam" id="PF08447">
    <property type="entry name" value="PAS_3"/>
    <property type="match status" value="3"/>
</dbReference>
<dbReference type="GO" id="GO:0006355">
    <property type="term" value="P:regulation of DNA-templated transcription"/>
    <property type="evidence" value="ECO:0007669"/>
    <property type="project" value="InterPro"/>
</dbReference>
<dbReference type="SUPFAM" id="SSF47384">
    <property type="entry name" value="Homodimeric domain of signal transducing histidine kinase"/>
    <property type="match status" value="1"/>
</dbReference>
<dbReference type="InterPro" id="IPR000700">
    <property type="entry name" value="PAS-assoc_C"/>
</dbReference>
<dbReference type="SMART" id="SM00091">
    <property type="entry name" value="PAS"/>
    <property type="match status" value="6"/>
</dbReference>
<dbReference type="InterPro" id="IPR005467">
    <property type="entry name" value="His_kinase_dom"/>
</dbReference>
<dbReference type="PRINTS" id="PR00344">
    <property type="entry name" value="BCTRLSENSOR"/>
</dbReference>
<dbReference type="InterPro" id="IPR000014">
    <property type="entry name" value="PAS"/>
</dbReference>
<dbReference type="Gene3D" id="3.30.450.20">
    <property type="entry name" value="PAS domain"/>
    <property type="match status" value="10"/>
</dbReference>
<dbReference type="InterPro" id="IPR004358">
    <property type="entry name" value="Sig_transdc_His_kin-like_C"/>
</dbReference>
<evidence type="ECO:0000259" key="8">
    <source>
        <dbReference type="PROSITE" id="PS50112"/>
    </source>
</evidence>
<dbReference type="InterPro" id="IPR013655">
    <property type="entry name" value="PAS_fold_3"/>
</dbReference>
<dbReference type="CDD" id="cd00082">
    <property type="entry name" value="HisKA"/>
    <property type="match status" value="1"/>
</dbReference>
<dbReference type="SUPFAM" id="SSF55785">
    <property type="entry name" value="PYP-like sensor domain (PAS domain)"/>
    <property type="match status" value="10"/>
</dbReference>
<dbReference type="NCBIfam" id="TIGR00229">
    <property type="entry name" value="sensory_box"/>
    <property type="match status" value="6"/>
</dbReference>
<evidence type="ECO:0000256" key="6">
    <source>
        <dbReference type="SAM" id="Coils"/>
    </source>
</evidence>
<feature type="domain" description="PAC" evidence="9">
    <location>
        <begin position="426"/>
        <end position="480"/>
    </location>
</feature>
<dbReference type="SMART" id="SM00086">
    <property type="entry name" value="PAC"/>
    <property type="match status" value="6"/>
</dbReference>
<feature type="domain" description="PAS" evidence="8">
    <location>
        <begin position="643"/>
        <end position="713"/>
    </location>
</feature>
<feature type="domain" description="PAS" evidence="8">
    <location>
        <begin position="1243"/>
        <end position="1315"/>
    </location>
</feature>
<dbReference type="SUPFAM" id="SSF55874">
    <property type="entry name" value="ATPase domain of HSP90 chaperone/DNA topoisomerase II/histidine kinase"/>
    <property type="match status" value="1"/>
</dbReference>
<dbReference type="Pfam" id="PF13185">
    <property type="entry name" value="GAF_2"/>
    <property type="match status" value="1"/>
</dbReference>
<dbReference type="InterPro" id="IPR035965">
    <property type="entry name" value="PAS-like_dom_sf"/>
</dbReference>
<dbReference type="Proteomes" id="UP000486602">
    <property type="component" value="Unassembled WGS sequence"/>
</dbReference>
<evidence type="ECO:0000256" key="2">
    <source>
        <dbReference type="ARBA" id="ARBA00012438"/>
    </source>
</evidence>
<evidence type="ECO:0000256" key="5">
    <source>
        <dbReference type="ARBA" id="ARBA00022777"/>
    </source>
</evidence>
<dbReference type="InterPro" id="IPR036097">
    <property type="entry name" value="HisK_dim/P_sf"/>
</dbReference>
<dbReference type="SUPFAM" id="SSF55781">
    <property type="entry name" value="GAF domain-like"/>
    <property type="match status" value="1"/>
</dbReference>
<feature type="domain" description="PAC" evidence="9">
    <location>
        <begin position="1320"/>
        <end position="1372"/>
    </location>
</feature>
<evidence type="ECO:0000259" key="7">
    <source>
        <dbReference type="PROSITE" id="PS50109"/>
    </source>
</evidence>
<comment type="catalytic activity">
    <reaction evidence="1">
        <text>ATP + protein L-histidine = ADP + protein N-phospho-L-histidine.</text>
        <dbReference type="EC" id="2.7.13.3"/>
    </reaction>
</comment>
<dbReference type="FunFam" id="3.30.565.10:FF:000006">
    <property type="entry name" value="Sensor histidine kinase WalK"/>
    <property type="match status" value="1"/>
</dbReference>
<dbReference type="Pfam" id="PF13426">
    <property type="entry name" value="PAS_9"/>
    <property type="match status" value="2"/>
</dbReference>
<feature type="domain" description="PAS" evidence="8">
    <location>
        <begin position="228"/>
        <end position="298"/>
    </location>
</feature>
<keyword evidence="11" id="KW-1185">Reference proteome</keyword>
<proteinExistence type="predicted"/>
<name>A0A7K3WKI7_9FLAO</name>
<dbReference type="CDD" id="cd00130">
    <property type="entry name" value="PAS"/>
    <property type="match status" value="6"/>
</dbReference>
<protein>
    <recommendedName>
        <fullName evidence="2">histidine kinase</fullName>
        <ecNumber evidence="2">2.7.13.3</ecNumber>
    </recommendedName>
</protein>
<dbReference type="Gene3D" id="3.30.450.40">
    <property type="match status" value="1"/>
</dbReference>
<evidence type="ECO:0000313" key="10">
    <source>
        <dbReference type="EMBL" id="NEN22149.1"/>
    </source>
</evidence>
<feature type="domain" description="PAS" evidence="8">
    <location>
        <begin position="349"/>
        <end position="401"/>
    </location>
</feature>
<accession>A0A7K3WKI7</accession>
<dbReference type="InterPro" id="IPR029016">
    <property type="entry name" value="GAF-like_dom_sf"/>
</dbReference>
<dbReference type="InterPro" id="IPR052162">
    <property type="entry name" value="Sensor_kinase/Photoreceptor"/>
</dbReference>
<evidence type="ECO:0000313" key="11">
    <source>
        <dbReference type="Proteomes" id="UP000486602"/>
    </source>
</evidence>
<comment type="caution">
    <text evidence="10">The sequence shown here is derived from an EMBL/GenBank/DDBJ whole genome shotgun (WGS) entry which is preliminary data.</text>
</comment>